<evidence type="ECO:0000313" key="5">
    <source>
        <dbReference type="Proteomes" id="UP000584325"/>
    </source>
</evidence>
<accession>A0A4P8HLV4</accession>
<dbReference type="EMBL" id="CP040017">
    <property type="protein sequence ID" value="QCP09302.1"/>
    <property type="molecule type" value="Genomic_DNA"/>
</dbReference>
<dbReference type="EMBL" id="JACHXS010000017">
    <property type="protein sequence ID" value="MBB3225168.1"/>
    <property type="molecule type" value="Genomic_DNA"/>
</dbReference>
<feature type="transmembrane region" description="Helical" evidence="1">
    <location>
        <begin position="93"/>
        <end position="112"/>
    </location>
</feature>
<evidence type="ECO:0000256" key="1">
    <source>
        <dbReference type="SAM" id="Phobius"/>
    </source>
</evidence>
<keyword evidence="1" id="KW-0812">Transmembrane</keyword>
<dbReference type="AlphaFoldDB" id="A0A4P8HLV4"/>
<gene>
    <name evidence="3" type="ORF">FCL38_01780</name>
    <name evidence="2" type="ORF">FHS02_006039</name>
</gene>
<keyword evidence="1" id="KW-0472">Membrane</keyword>
<evidence type="ECO:0000313" key="2">
    <source>
        <dbReference type="EMBL" id="MBB3225168.1"/>
    </source>
</evidence>
<name>A0A4P8HLV4_9BURK</name>
<feature type="transmembrane region" description="Helical" evidence="1">
    <location>
        <begin position="6"/>
        <end position="27"/>
    </location>
</feature>
<evidence type="ECO:0000313" key="3">
    <source>
        <dbReference type="EMBL" id="QCP09302.1"/>
    </source>
</evidence>
<proteinExistence type="predicted"/>
<evidence type="ECO:0000313" key="4">
    <source>
        <dbReference type="Proteomes" id="UP000298763"/>
    </source>
</evidence>
<keyword evidence="1" id="KW-1133">Transmembrane helix</keyword>
<dbReference type="Proteomes" id="UP000584325">
    <property type="component" value="Unassembled WGS sequence"/>
</dbReference>
<organism evidence="2 5">
    <name type="scientific">Pseudoduganella umbonata</name>
    <dbReference type="NCBI Taxonomy" id="864828"/>
    <lineage>
        <taxon>Bacteria</taxon>
        <taxon>Pseudomonadati</taxon>
        <taxon>Pseudomonadota</taxon>
        <taxon>Betaproteobacteria</taxon>
        <taxon>Burkholderiales</taxon>
        <taxon>Oxalobacteraceae</taxon>
        <taxon>Telluria group</taxon>
        <taxon>Pseudoduganella</taxon>
    </lineage>
</organism>
<protein>
    <submittedName>
        <fullName evidence="2">Putative membrane protein</fullName>
    </submittedName>
</protein>
<feature type="transmembrane region" description="Helical" evidence="1">
    <location>
        <begin position="132"/>
        <end position="150"/>
    </location>
</feature>
<reference evidence="2 5" key="2">
    <citation type="submission" date="2020-08" db="EMBL/GenBank/DDBJ databases">
        <title>Genomic Encyclopedia of Type Strains, Phase III (KMG-III): the genomes of soil and plant-associated and newly described type strains.</title>
        <authorList>
            <person name="Whitman W."/>
        </authorList>
    </citation>
    <scope>NUCLEOTIDE SEQUENCE [LARGE SCALE GENOMIC DNA]</scope>
    <source>
        <strain evidence="2 5">CECT 7753</strain>
    </source>
</reference>
<feature type="transmembrane region" description="Helical" evidence="1">
    <location>
        <begin position="39"/>
        <end position="57"/>
    </location>
</feature>
<dbReference type="OrthoDB" id="713921at2"/>
<sequence length="170" mass="18156">MFGLTSLGTLHTAISLVALAAGFSALARSGLIGWHTRHGRVYVVATLLTCLTGFGIFRRGGFNEAHMLGVITLLTLGVAWLAARRRLGSRSPYVETVALSLTLYFHFIPGITETSLRLPVGAPLAASTEEPWLKAVVGALFVLFLVGAWLQVRHLRALHGTTPQPQASAA</sequence>
<feature type="transmembrane region" description="Helical" evidence="1">
    <location>
        <begin position="63"/>
        <end position="81"/>
    </location>
</feature>
<reference evidence="3 4" key="1">
    <citation type="submission" date="2019-05" db="EMBL/GenBank/DDBJ databases">
        <title>Draft Genome Sequences of Six Type Strains of the Genus Massilia.</title>
        <authorList>
            <person name="Miess H."/>
            <person name="Frediansyhah A."/>
            <person name="Gross H."/>
        </authorList>
    </citation>
    <scope>NUCLEOTIDE SEQUENCE [LARGE SCALE GENOMIC DNA]</scope>
    <source>
        <strain evidence="3 4">DSMZ 26121</strain>
    </source>
</reference>
<dbReference type="Proteomes" id="UP000298763">
    <property type="component" value="Chromosome"/>
</dbReference>
<keyword evidence="4" id="KW-1185">Reference proteome</keyword>
<dbReference type="RefSeq" id="WP_137312190.1">
    <property type="nucleotide sequence ID" value="NZ_CP040017.1"/>
</dbReference>